<dbReference type="Proteomes" id="UP000554482">
    <property type="component" value="Unassembled WGS sequence"/>
</dbReference>
<dbReference type="PANTHER" id="PTHR13145">
    <property type="entry name" value="SSM4 PROTEIN"/>
    <property type="match status" value="1"/>
</dbReference>
<sequence length="222" mass="25543">MVCKHAFSFSPVYAENAPGRLPFQEFVAGMPMKARHVLQFVLRLICTLGSPWSHFFEGLFLTPKGTWRECCCQVGNDANGAEDVAFDELIGIQGPVFHLVENAFTMSEEDYDYYWLTLVSALMAFAYLGALKLGRWVHFYIINDWFQVVVVGIALIEMYASCLCENWLWTITQDAINSQRSKAWLVIHTRILMLSKGLHHLGWRATMASMHKTWFRLSFICR</sequence>
<comment type="pathway">
    <text evidence="3">Protein modification; protein ubiquitination.</text>
</comment>
<evidence type="ECO:0000256" key="3">
    <source>
        <dbReference type="ARBA" id="ARBA00004906"/>
    </source>
</evidence>
<keyword evidence="5" id="KW-0808">Transferase</keyword>
<evidence type="ECO:0000256" key="7">
    <source>
        <dbReference type="ARBA" id="ARBA00022786"/>
    </source>
</evidence>
<evidence type="ECO:0000256" key="1">
    <source>
        <dbReference type="ARBA" id="ARBA00000900"/>
    </source>
</evidence>
<keyword evidence="6 10" id="KW-0812">Transmembrane</keyword>
<comment type="catalytic activity">
    <reaction evidence="1">
        <text>S-ubiquitinyl-[E2 ubiquitin-conjugating enzyme]-L-cysteine + [acceptor protein]-L-lysine = [E2 ubiquitin-conjugating enzyme]-L-cysteine + N(6)-ubiquitinyl-[acceptor protein]-L-lysine.</text>
        <dbReference type="EC" id="2.3.2.27"/>
    </reaction>
</comment>
<dbReference type="PANTHER" id="PTHR13145:SF0">
    <property type="entry name" value="E3 UBIQUITIN-PROTEIN LIGASE MARCHF6"/>
    <property type="match status" value="1"/>
</dbReference>
<feature type="transmembrane region" description="Helical" evidence="10">
    <location>
        <begin position="113"/>
        <end position="133"/>
    </location>
</feature>
<gene>
    <name evidence="11" type="ORF">FRX31_002275</name>
</gene>
<dbReference type="EMBL" id="JABWDY010000393">
    <property type="protein sequence ID" value="KAF5208138.1"/>
    <property type="molecule type" value="Genomic_DNA"/>
</dbReference>
<keyword evidence="8 10" id="KW-1133">Transmembrane helix</keyword>
<evidence type="ECO:0000256" key="9">
    <source>
        <dbReference type="ARBA" id="ARBA00023136"/>
    </source>
</evidence>
<comment type="caution">
    <text evidence="11">The sequence shown here is derived from an EMBL/GenBank/DDBJ whole genome shotgun (WGS) entry which is preliminary data.</text>
</comment>
<evidence type="ECO:0000256" key="4">
    <source>
        <dbReference type="ARBA" id="ARBA00012483"/>
    </source>
</evidence>
<evidence type="ECO:0000256" key="6">
    <source>
        <dbReference type="ARBA" id="ARBA00022692"/>
    </source>
</evidence>
<protein>
    <recommendedName>
        <fullName evidence="4">RING-type E3 ubiquitin transferase</fullName>
        <ecNumber evidence="4">2.3.2.27</ecNumber>
    </recommendedName>
</protein>
<keyword evidence="12" id="KW-1185">Reference proteome</keyword>
<feature type="non-terminal residue" evidence="11">
    <location>
        <position position="1"/>
    </location>
</feature>
<accession>A0A7J6XGD4</accession>
<keyword evidence="9 10" id="KW-0472">Membrane</keyword>
<reference evidence="11 12" key="1">
    <citation type="submission" date="2020-06" db="EMBL/GenBank/DDBJ databases">
        <title>Transcriptomic and genomic resources for Thalictrum thalictroides and T. hernandezii: Facilitating candidate gene discovery in an emerging model plant lineage.</title>
        <authorList>
            <person name="Arias T."/>
            <person name="Riano-Pachon D.M."/>
            <person name="Di Stilio V.S."/>
        </authorList>
    </citation>
    <scope>NUCLEOTIDE SEQUENCE [LARGE SCALE GENOMIC DNA]</scope>
    <source>
        <strain evidence="12">cv. WT478/WT964</strain>
        <tissue evidence="11">Leaves</tissue>
    </source>
</reference>
<evidence type="ECO:0000313" key="11">
    <source>
        <dbReference type="EMBL" id="KAF5208138.1"/>
    </source>
</evidence>
<evidence type="ECO:0000313" key="12">
    <source>
        <dbReference type="Proteomes" id="UP000554482"/>
    </source>
</evidence>
<feature type="transmembrane region" description="Helical" evidence="10">
    <location>
        <begin position="145"/>
        <end position="169"/>
    </location>
</feature>
<dbReference type="OrthoDB" id="264354at2759"/>
<dbReference type="GO" id="GO:0036503">
    <property type="term" value="P:ERAD pathway"/>
    <property type="evidence" value="ECO:0007669"/>
    <property type="project" value="TreeGrafter"/>
</dbReference>
<keyword evidence="7" id="KW-0833">Ubl conjugation pathway</keyword>
<evidence type="ECO:0000256" key="10">
    <source>
        <dbReference type="SAM" id="Phobius"/>
    </source>
</evidence>
<dbReference type="GO" id="GO:0061630">
    <property type="term" value="F:ubiquitin protein ligase activity"/>
    <property type="evidence" value="ECO:0007669"/>
    <property type="project" value="UniProtKB-EC"/>
</dbReference>
<organism evidence="11 12">
    <name type="scientific">Thalictrum thalictroides</name>
    <name type="common">Rue-anemone</name>
    <name type="synonym">Anemone thalictroides</name>
    <dbReference type="NCBI Taxonomy" id="46969"/>
    <lineage>
        <taxon>Eukaryota</taxon>
        <taxon>Viridiplantae</taxon>
        <taxon>Streptophyta</taxon>
        <taxon>Embryophyta</taxon>
        <taxon>Tracheophyta</taxon>
        <taxon>Spermatophyta</taxon>
        <taxon>Magnoliopsida</taxon>
        <taxon>Ranunculales</taxon>
        <taxon>Ranunculaceae</taxon>
        <taxon>Thalictroideae</taxon>
        <taxon>Thalictrum</taxon>
    </lineage>
</organism>
<evidence type="ECO:0000256" key="8">
    <source>
        <dbReference type="ARBA" id="ARBA00022989"/>
    </source>
</evidence>
<evidence type="ECO:0000256" key="5">
    <source>
        <dbReference type="ARBA" id="ARBA00022679"/>
    </source>
</evidence>
<dbReference type="GO" id="GO:0005789">
    <property type="term" value="C:endoplasmic reticulum membrane"/>
    <property type="evidence" value="ECO:0007669"/>
    <property type="project" value="TreeGrafter"/>
</dbReference>
<dbReference type="AlphaFoldDB" id="A0A7J6XGD4"/>
<proteinExistence type="predicted"/>
<dbReference type="EC" id="2.3.2.27" evidence="4"/>
<comment type="subcellular location">
    <subcellularLocation>
        <location evidence="2">Membrane</location>
        <topology evidence="2">Multi-pass membrane protein</topology>
    </subcellularLocation>
</comment>
<name>A0A7J6XGD4_THATH</name>
<evidence type="ECO:0000256" key="2">
    <source>
        <dbReference type="ARBA" id="ARBA00004141"/>
    </source>
</evidence>